<dbReference type="AlphaFoldDB" id="A0A918NXB2"/>
<proteinExistence type="predicted"/>
<comment type="caution">
    <text evidence="3">The sequence shown here is derived from an EMBL/GenBank/DDBJ whole genome shotgun (WGS) entry which is preliminary data.</text>
</comment>
<evidence type="ECO:0000313" key="4">
    <source>
        <dbReference type="Proteomes" id="UP000619244"/>
    </source>
</evidence>
<feature type="domain" description="TadE-like" evidence="2">
    <location>
        <begin position="1"/>
        <end position="36"/>
    </location>
</feature>
<dbReference type="InterPro" id="IPR012495">
    <property type="entry name" value="TadE-like_dom"/>
</dbReference>
<gene>
    <name evidence="3" type="ORF">GCM10010358_67100</name>
</gene>
<dbReference type="Pfam" id="PF07811">
    <property type="entry name" value="TadE"/>
    <property type="match status" value="1"/>
</dbReference>
<evidence type="ECO:0000313" key="3">
    <source>
        <dbReference type="EMBL" id="GGY04123.1"/>
    </source>
</evidence>
<dbReference type="Proteomes" id="UP000619244">
    <property type="component" value="Unassembled WGS sequence"/>
</dbReference>
<accession>A0A918NXB2</accession>
<protein>
    <submittedName>
        <fullName evidence="3">Membrane protein</fullName>
    </submittedName>
</protein>
<reference evidence="3" key="2">
    <citation type="submission" date="2020-09" db="EMBL/GenBank/DDBJ databases">
        <authorList>
            <person name="Sun Q."/>
            <person name="Ohkuma M."/>
        </authorList>
    </citation>
    <scope>NUCLEOTIDE SEQUENCE</scope>
    <source>
        <strain evidence="3">JCM 4790</strain>
    </source>
</reference>
<evidence type="ECO:0000256" key="1">
    <source>
        <dbReference type="SAM" id="MobiDB-lite"/>
    </source>
</evidence>
<keyword evidence="4" id="KW-1185">Reference proteome</keyword>
<dbReference type="EMBL" id="BMVU01000052">
    <property type="protein sequence ID" value="GGY04123.1"/>
    <property type="molecule type" value="Genomic_DNA"/>
</dbReference>
<sequence>MAIIFPFVLLATIAVVQGAMWYYARQIAVTAAREGVSAARSYQATPGDGAGRAREVLARTAGDSLRGYRVSTAGSDGQRVRIQVSGTAQSMIPGLPGLSVSQSASGPVERWTVPGE</sequence>
<feature type="region of interest" description="Disordered" evidence="1">
    <location>
        <begin position="95"/>
        <end position="116"/>
    </location>
</feature>
<evidence type="ECO:0000259" key="2">
    <source>
        <dbReference type="Pfam" id="PF07811"/>
    </source>
</evidence>
<reference evidence="3" key="1">
    <citation type="journal article" date="2014" name="Int. J. Syst. Evol. Microbiol.">
        <title>Complete genome sequence of Corynebacterium casei LMG S-19264T (=DSM 44701T), isolated from a smear-ripened cheese.</title>
        <authorList>
            <consortium name="US DOE Joint Genome Institute (JGI-PGF)"/>
            <person name="Walter F."/>
            <person name="Albersmeier A."/>
            <person name="Kalinowski J."/>
            <person name="Ruckert C."/>
        </authorList>
    </citation>
    <scope>NUCLEOTIDE SEQUENCE</scope>
    <source>
        <strain evidence="3">JCM 4790</strain>
    </source>
</reference>
<organism evidence="3 4">
    <name type="scientific">Streptomyces minutiscleroticus</name>
    <dbReference type="NCBI Taxonomy" id="68238"/>
    <lineage>
        <taxon>Bacteria</taxon>
        <taxon>Bacillati</taxon>
        <taxon>Actinomycetota</taxon>
        <taxon>Actinomycetes</taxon>
        <taxon>Kitasatosporales</taxon>
        <taxon>Streptomycetaceae</taxon>
        <taxon>Streptomyces</taxon>
    </lineage>
</organism>
<name>A0A918NXB2_9ACTN</name>